<keyword evidence="7" id="KW-0547">Nucleotide-binding</keyword>
<dbReference type="InterPro" id="IPR045874">
    <property type="entry name" value="LRK10/LRL21-25-like"/>
</dbReference>
<dbReference type="SUPFAM" id="SSF56112">
    <property type="entry name" value="Protein kinase-like (PK-like)"/>
    <property type="match status" value="1"/>
</dbReference>
<keyword evidence="6" id="KW-0732">Signal</keyword>
<dbReference type="Gene3D" id="1.10.510.10">
    <property type="entry name" value="Transferase(Phosphotransferase) domain 1"/>
    <property type="match status" value="1"/>
</dbReference>
<dbReference type="InterPro" id="IPR008271">
    <property type="entry name" value="Ser/Thr_kinase_AS"/>
</dbReference>
<evidence type="ECO:0000256" key="8">
    <source>
        <dbReference type="ARBA" id="ARBA00022777"/>
    </source>
</evidence>
<comment type="catalytic activity">
    <reaction evidence="13">
        <text>L-threonyl-[protein] + ATP = O-phospho-L-threonyl-[protein] + ADP + H(+)</text>
        <dbReference type="Rhea" id="RHEA:46608"/>
        <dbReference type="Rhea" id="RHEA-COMP:11060"/>
        <dbReference type="Rhea" id="RHEA-COMP:11605"/>
        <dbReference type="ChEBI" id="CHEBI:15378"/>
        <dbReference type="ChEBI" id="CHEBI:30013"/>
        <dbReference type="ChEBI" id="CHEBI:30616"/>
        <dbReference type="ChEBI" id="CHEBI:61977"/>
        <dbReference type="ChEBI" id="CHEBI:456216"/>
        <dbReference type="EC" id="2.7.11.1"/>
    </reaction>
</comment>
<comment type="catalytic activity">
    <reaction evidence="14">
        <text>L-seryl-[protein] + ATP = O-phospho-L-seryl-[protein] + ADP + H(+)</text>
        <dbReference type="Rhea" id="RHEA:17989"/>
        <dbReference type="Rhea" id="RHEA-COMP:9863"/>
        <dbReference type="Rhea" id="RHEA-COMP:11604"/>
        <dbReference type="ChEBI" id="CHEBI:15378"/>
        <dbReference type="ChEBI" id="CHEBI:29999"/>
        <dbReference type="ChEBI" id="CHEBI:30616"/>
        <dbReference type="ChEBI" id="CHEBI:83421"/>
        <dbReference type="ChEBI" id="CHEBI:456216"/>
        <dbReference type="EC" id="2.7.11.1"/>
    </reaction>
</comment>
<gene>
    <name evidence="16" type="ORF">ACH5RR_040473</name>
</gene>
<evidence type="ECO:0000256" key="6">
    <source>
        <dbReference type="ARBA" id="ARBA00022729"/>
    </source>
</evidence>
<evidence type="ECO:0000256" key="11">
    <source>
        <dbReference type="ARBA" id="ARBA00023136"/>
    </source>
</evidence>
<evidence type="ECO:0000256" key="14">
    <source>
        <dbReference type="ARBA" id="ARBA00048679"/>
    </source>
</evidence>
<dbReference type="EC" id="2.7.11.1" evidence="2"/>
<keyword evidence="11" id="KW-0472">Membrane</keyword>
<dbReference type="GO" id="GO:0005524">
    <property type="term" value="F:ATP binding"/>
    <property type="evidence" value="ECO:0007669"/>
    <property type="project" value="UniProtKB-KW"/>
</dbReference>
<dbReference type="InterPro" id="IPR011009">
    <property type="entry name" value="Kinase-like_dom_sf"/>
</dbReference>
<comment type="subcellular location">
    <subcellularLocation>
        <location evidence="1">Membrane</location>
        <topology evidence="1">Single-pass type I membrane protein</topology>
    </subcellularLocation>
</comment>
<dbReference type="Pfam" id="PF00069">
    <property type="entry name" value="Pkinase"/>
    <property type="match status" value="1"/>
</dbReference>
<evidence type="ECO:0000256" key="9">
    <source>
        <dbReference type="ARBA" id="ARBA00022840"/>
    </source>
</evidence>
<dbReference type="SMART" id="SM00220">
    <property type="entry name" value="S_TKc"/>
    <property type="match status" value="1"/>
</dbReference>
<keyword evidence="8" id="KW-0418">Kinase</keyword>
<evidence type="ECO:0000256" key="7">
    <source>
        <dbReference type="ARBA" id="ARBA00022741"/>
    </source>
</evidence>
<dbReference type="InterPro" id="IPR000719">
    <property type="entry name" value="Prot_kinase_dom"/>
</dbReference>
<dbReference type="GO" id="GO:0004674">
    <property type="term" value="F:protein serine/threonine kinase activity"/>
    <property type="evidence" value="ECO:0007669"/>
    <property type="project" value="UniProtKB-KW"/>
</dbReference>
<evidence type="ECO:0000256" key="3">
    <source>
        <dbReference type="ARBA" id="ARBA00022527"/>
    </source>
</evidence>
<keyword evidence="4" id="KW-0808">Transferase</keyword>
<evidence type="ECO:0000256" key="5">
    <source>
        <dbReference type="ARBA" id="ARBA00022692"/>
    </source>
</evidence>
<accession>A0ABD2XTM2</accession>
<dbReference type="EMBL" id="JBJUIK010000017">
    <property type="protein sequence ID" value="KAL3497741.1"/>
    <property type="molecule type" value="Genomic_DNA"/>
</dbReference>
<dbReference type="PROSITE" id="PS00108">
    <property type="entry name" value="PROTEIN_KINASE_ST"/>
    <property type="match status" value="1"/>
</dbReference>
<evidence type="ECO:0000256" key="10">
    <source>
        <dbReference type="ARBA" id="ARBA00022989"/>
    </source>
</evidence>
<evidence type="ECO:0000259" key="15">
    <source>
        <dbReference type="PROSITE" id="PS50011"/>
    </source>
</evidence>
<keyword evidence="10" id="KW-1133">Transmembrane helix</keyword>
<evidence type="ECO:0000256" key="13">
    <source>
        <dbReference type="ARBA" id="ARBA00047899"/>
    </source>
</evidence>
<keyword evidence="3" id="KW-0723">Serine/threonine-protein kinase</keyword>
<name>A0ABD2XTM2_9GENT</name>
<feature type="domain" description="Protein kinase" evidence="15">
    <location>
        <begin position="1"/>
        <end position="242"/>
    </location>
</feature>
<comment type="caution">
    <text evidence="16">The sequence shown here is derived from an EMBL/GenBank/DDBJ whole genome shotgun (WGS) entry which is preliminary data.</text>
</comment>
<dbReference type="PANTHER" id="PTHR27009">
    <property type="entry name" value="RUST RESISTANCE KINASE LR10-RELATED"/>
    <property type="match status" value="1"/>
</dbReference>
<evidence type="ECO:0000313" key="17">
    <source>
        <dbReference type="Proteomes" id="UP001630127"/>
    </source>
</evidence>
<evidence type="ECO:0000256" key="1">
    <source>
        <dbReference type="ARBA" id="ARBA00004479"/>
    </source>
</evidence>
<dbReference type="GO" id="GO:0016020">
    <property type="term" value="C:membrane"/>
    <property type="evidence" value="ECO:0007669"/>
    <property type="project" value="UniProtKB-SubCell"/>
</dbReference>
<evidence type="ECO:0000313" key="16">
    <source>
        <dbReference type="EMBL" id="KAL3497741.1"/>
    </source>
</evidence>
<dbReference type="AlphaFoldDB" id="A0ABD2XTM2"/>
<dbReference type="PROSITE" id="PS50011">
    <property type="entry name" value="PROTEIN_KINASE_DOM"/>
    <property type="match status" value="1"/>
</dbReference>
<dbReference type="Proteomes" id="UP001630127">
    <property type="component" value="Unassembled WGS sequence"/>
</dbReference>
<evidence type="ECO:0000256" key="12">
    <source>
        <dbReference type="ARBA" id="ARBA00023180"/>
    </source>
</evidence>
<keyword evidence="5" id="KW-0812">Transmembrane</keyword>
<dbReference type="FunFam" id="1.10.510.10:FF:001023">
    <property type="entry name" value="Os07g0541700 protein"/>
    <property type="match status" value="1"/>
</dbReference>
<reference evidence="16 17" key="1">
    <citation type="submission" date="2024-11" db="EMBL/GenBank/DDBJ databases">
        <title>A near-complete genome assembly of Cinchona calisaya.</title>
        <authorList>
            <person name="Lian D.C."/>
            <person name="Zhao X.W."/>
            <person name="Wei L."/>
        </authorList>
    </citation>
    <scope>NUCLEOTIDE SEQUENCE [LARGE SCALE GENOMIC DNA]</scope>
    <source>
        <tissue evidence="16">Nenye</tissue>
    </source>
</reference>
<keyword evidence="12" id="KW-0325">Glycoprotein</keyword>
<keyword evidence="17" id="KW-1185">Reference proteome</keyword>
<organism evidence="16 17">
    <name type="scientific">Cinchona calisaya</name>
    <dbReference type="NCBI Taxonomy" id="153742"/>
    <lineage>
        <taxon>Eukaryota</taxon>
        <taxon>Viridiplantae</taxon>
        <taxon>Streptophyta</taxon>
        <taxon>Embryophyta</taxon>
        <taxon>Tracheophyta</taxon>
        <taxon>Spermatophyta</taxon>
        <taxon>Magnoliopsida</taxon>
        <taxon>eudicotyledons</taxon>
        <taxon>Gunneridae</taxon>
        <taxon>Pentapetalae</taxon>
        <taxon>asterids</taxon>
        <taxon>lamiids</taxon>
        <taxon>Gentianales</taxon>
        <taxon>Rubiaceae</taxon>
        <taxon>Cinchonoideae</taxon>
        <taxon>Cinchoneae</taxon>
        <taxon>Cinchona</taxon>
    </lineage>
</organism>
<sequence>MLNKSKAKNNGQEFINKVGIIRKIHHVNVVRLVGFCGTNAKRTLVYDYTPNGSLDKFIFSSDHPNGELLSWKKAFDNAMGIARGIEYLHQGCNMQILHFDIKPHNILLDENFIQKVSDFGLAKLYPLHNSVASLTAIRGTTGYMAPELLYKKIVTISYKADVYSFGMLLLEMTMPADRPSIRQVLEMLEGDFEDLQLPPKPLFYPPDSSILAQRSSHYTTFSEESTETKPLRDSIALEIEIE</sequence>
<protein>
    <recommendedName>
        <fullName evidence="2">non-specific serine/threonine protein kinase</fullName>
        <ecNumber evidence="2">2.7.11.1</ecNumber>
    </recommendedName>
</protein>
<evidence type="ECO:0000256" key="4">
    <source>
        <dbReference type="ARBA" id="ARBA00022679"/>
    </source>
</evidence>
<evidence type="ECO:0000256" key="2">
    <source>
        <dbReference type="ARBA" id="ARBA00012513"/>
    </source>
</evidence>
<keyword evidence="9" id="KW-0067">ATP-binding</keyword>
<proteinExistence type="predicted"/>